<name>A0ABQ9FTD5_TEGGR</name>
<accession>A0ABQ9FTD5</accession>
<protein>
    <submittedName>
        <fullName evidence="1">Uncharacterized protein</fullName>
    </submittedName>
</protein>
<comment type="caution">
    <text evidence="1">The sequence shown here is derived from an EMBL/GenBank/DDBJ whole genome shotgun (WGS) entry which is preliminary data.</text>
</comment>
<dbReference type="Proteomes" id="UP001217089">
    <property type="component" value="Unassembled WGS sequence"/>
</dbReference>
<evidence type="ECO:0000313" key="1">
    <source>
        <dbReference type="EMBL" id="KAJ8320513.1"/>
    </source>
</evidence>
<sequence>MQDPQAFFSFSKPEKPYPEKGWYLDRYATCTNEHMIRGPSKSMPYCWIDYQWNRFPPELHNTCRLGASERWGPEKKRITYLYRRHPTNRPGQINVSYGRPAEGYYLKRNPNTVILLFTFISSDTETWFGSTVPLNRTGILQTIYPKTTAEYEAIRKLEQTEIKQRKGKYPEYSEYTDRFGMTTKEQPIMSA</sequence>
<reference evidence="1 2" key="1">
    <citation type="submission" date="2022-12" db="EMBL/GenBank/DDBJ databases">
        <title>Chromosome-level genome of Tegillarca granosa.</title>
        <authorList>
            <person name="Kim J."/>
        </authorList>
    </citation>
    <scope>NUCLEOTIDE SEQUENCE [LARGE SCALE GENOMIC DNA]</scope>
    <source>
        <strain evidence="1">Teg-2019</strain>
        <tissue evidence="1">Adductor muscle</tissue>
    </source>
</reference>
<organism evidence="1 2">
    <name type="scientific">Tegillarca granosa</name>
    <name type="common">Malaysian cockle</name>
    <name type="synonym">Anadara granosa</name>
    <dbReference type="NCBI Taxonomy" id="220873"/>
    <lineage>
        <taxon>Eukaryota</taxon>
        <taxon>Metazoa</taxon>
        <taxon>Spiralia</taxon>
        <taxon>Lophotrochozoa</taxon>
        <taxon>Mollusca</taxon>
        <taxon>Bivalvia</taxon>
        <taxon>Autobranchia</taxon>
        <taxon>Pteriomorphia</taxon>
        <taxon>Arcoida</taxon>
        <taxon>Arcoidea</taxon>
        <taxon>Arcidae</taxon>
        <taxon>Tegillarca</taxon>
    </lineage>
</organism>
<gene>
    <name evidence="1" type="ORF">KUTeg_002100</name>
</gene>
<dbReference type="EMBL" id="JARBDR010000141">
    <property type="protein sequence ID" value="KAJ8320513.1"/>
    <property type="molecule type" value="Genomic_DNA"/>
</dbReference>
<proteinExistence type="predicted"/>
<keyword evidence="2" id="KW-1185">Reference proteome</keyword>
<evidence type="ECO:0000313" key="2">
    <source>
        <dbReference type="Proteomes" id="UP001217089"/>
    </source>
</evidence>